<gene>
    <name evidence="2" type="ORF">BpJC7_16240</name>
</gene>
<dbReference type="SMART" id="SM00849">
    <property type="entry name" value="Lactamase_B"/>
    <property type="match status" value="1"/>
</dbReference>
<evidence type="ECO:0000313" key="2">
    <source>
        <dbReference type="EMBL" id="GER70321.1"/>
    </source>
</evidence>
<protein>
    <recommendedName>
        <fullName evidence="1">Metallo-beta-lactamase domain-containing protein</fullName>
    </recommendedName>
</protein>
<dbReference type="Proteomes" id="UP000391919">
    <property type="component" value="Unassembled WGS sequence"/>
</dbReference>
<dbReference type="Pfam" id="PF00753">
    <property type="entry name" value="Lactamase_B"/>
    <property type="match status" value="1"/>
</dbReference>
<dbReference type="SUPFAM" id="SSF56281">
    <property type="entry name" value="Metallo-hydrolase/oxidoreductase"/>
    <property type="match status" value="1"/>
</dbReference>
<dbReference type="InterPro" id="IPR050855">
    <property type="entry name" value="NDM-1-like"/>
</dbReference>
<name>A0A5J4JF61_9BACI</name>
<evidence type="ECO:0000259" key="1">
    <source>
        <dbReference type="SMART" id="SM00849"/>
    </source>
</evidence>
<dbReference type="RefSeq" id="WP_151697742.1">
    <property type="nucleotide sequence ID" value="NZ_BKZP01000014.1"/>
</dbReference>
<organism evidence="2 3">
    <name type="scientific">Weizmannia acidilactici</name>
    <dbReference type="NCBI Taxonomy" id="2607726"/>
    <lineage>
        <taxon>Bacteria</taxon>
        <taxon>Bacillati</taxon>
        <taxon>Bacillota</taxon>
        <taxon>Bacilli</taxon>
        <taxon>Bacillales</taxon>
        <taxon>Bacillaceae</taxon>
        <taxon>Heyndrickxia</taxon>
    </lineage>
</organism>
<proteinExistence type="predicted"/>
<dbReference type="PANTHER" id="PTHR42951:SF4">
    <property type="entry name" value="ACYL-COENZYME A THIOESTERASE MBLAC2"/>
    <property type="match status" value="1"/>
</dbReference>
<dbReference type="AlphaFoldDB" id="A0A5J4JF61"/>
<keyword evidence="3" id="KW-1185">Reference proteome</keyword>
<dbReference type="Gene3D" id="3.60.15.10">
    <property type="entry name" value="Ribonuclease Z/Hydroxyacylglutathione hydrolase-like"/>
    <property type="match status" value="1"/>
</dbReference>
<reference evidence="2 3" key="1">
    <citation type="submission" date="2019-09" db="EMBL/GenBank/DDBJ databases">
        <title>Draft genome sequence of Bacillus sp. JC-7.</title>
        <authorList>
            <person name="Tanaka N."/>
            <person name="Shiwa Y."/>
            <person name="Fujita N."/>
            <person name="Tanasupawat S."/>
        </authorList>
    </citation>
    <scope>NUCLEOTIDE SEQUENCE [LARGE SCALE GENOMIC DNA]</scope>
    <source>
        <strain evidence="2 3">JC-7</strain>
    </source>
</reference>
<dbReference type="PANTHER" id="PTHR42951">
    <property type="entry name" value="METALLO-BETA-LACTAMASE DOMAIN-CONTAINING"/>
    <property type="match status" value="1"/>
</dbReference>
<dbReference type="InterPro" id="IPR036866">
    <property type="entry name" value="RibonucZ/Hydroxyglut_hydro"/>
</dbReference>
<dbReference type="EMBL" id="BKZQ01000018">
    <property type="protein sequence ID" value="GER70321.1"/>
    <property type="molecule type" value="Genomic_DNA"/>
</dbReference>
<sequence length="331" mass="38261">MSFTKIGPLTVIPGENGSRVPFSTSLLVKGTHGAALIDCGSGYQVLNEIKNAYSVRSVYLTHYHLDHIWGAYLFKDAELLINPYDVKKLSDPEELTKASGMLNPTDPHNQEKWMKQLFEKPPENWNRPHWQPVMNLVEKWYPYDQELDVFGTKMVMIHAPGHTQGYCCPYFPEHGVLFAGDFDLTSFGPWYNNADSDIDEFIASAQKTLETDARIFITSHQKGVVGRKEYEEKLKQYIGKIEEREEKTRSAIKRGLVPSEIVYEEIFYYRESHHKNPQLMISEIVGIAKHIDRLVKNGEPFEDYFEEFLRYFGLSRENIFYRSGPMGIMAQ</sequence>
<evidence type="ECO:0000313" key="3">
    <source>
        <dbReference type="Proteomes" id="UP000391919"/>
    </source>
</evidence>
<dbReference type="InterPro" id="IPR001279">
    <property type="entry name" value="Metallo-B-lactamas"/>
</dbReference>
<feature type="domain" description="Metallo-beta-lactamase" evidence="1">
    <location>
        <begin position="22"/>
        <end position="220"/>
    </location>
</feature>
<comment type="caution">
    <text evidence="2">The sequence shown here is derived from an EMBL/GenBank/DDBJ whole genome shotgun (WGS) entry which is preliminary data.</text>
</comment>
<accession>A0A5J4JF61</accession>